<feature type="chain" id="PRO_5019474142" evidence="2">
    <location>
        <begin position="27"/>
        <end position="332"/>
    </location>
</feature>
<evidence type="ECO:0000256" key="1">
    <source>
        <dbReference type="ARBA" id="ARBA00022729"/>
    </source>
</evidence>
<reference evidence="3" key="1">
    <citation type="submission" date="2018-12" db="EMBL/GenBank/DDBJ databases">
        <authorList>
            <consortium name="Pathogen Informatics"/>
        </authorList>
    </citation>
    <scope>NUCLEOTIDE SEQUENCE [LARGE SCALE GENOMIC DNA]</scope>
    <source>
        <strain evidence="3">NCTC10643</strain>
    </source>
</reference>
<proteinExistence type="predicted"/>
<dbReference type="NCBIfam" id="NF037995">
    <property type="entry name" value="TRAP_S1"/>
    <property type="match status" value="1"/>
</dbReference>
<name>A0A448T605_MANHA</name>
<dbReference type="InterPro" id="IPR018389">
    <property type="entry name" value="DctP_fam"/>
</dbReference>
<feature type="signal peptide" evidence="2">
    <location>
        <begin position="1"/>
        <end position="26"/>
    </location>
</feature>
<evidence type="ECO:0000313" key="3">
    <source>
        <dbReference type="EMBL" id="VEI75423.1"/>
    </source>
</evidence>
<sequence length="332" mass="36369">MFTRKTLLSASLATALSLGLAFSASAKTTLKLNHNNDKTHPVHISMQKMADEVKELTNGEVVIRVYPNSQLGTQRESIELLQAGSLDMAKSNASEMESFEPTYGAFNIPYLFQNVDHYYTALKDPEVGQKILEASKGKGFIGLTYYDGGARSFYANKAIKTPADLKGLKVRVQPSPSAVKMMELLGGSATPLAYGELYTALQQKVVDAAENNETALTLARHGEVSKIFSQDEHTMIPDVLLISEKTWAKLTPEQQKALKTAADNSMMSHKELWAKMIAEEKKKAQEQMGVEFITVEKQPFIDATKPMKDEAKANPVIGGLVEKIDALAPAAK</sequence>
<dbReference type="InterPro" id="IPR038404">
    <property type="entry name" value="TRAP_DctP_sf"/>
</dbReference>
<dbReference type="Proteomes" id="UP000271188">
    <property type="component" value="Chromosome"/>
</dbReference>
<evidence type="ECO:0000313" key="4">
    <source>
        <dbReference type="Proteomes" id="UP000271188"/>
    </source>
</evidence>
<dbReference type="Gene3D" id="3.40.190.170">
    <property type="entry name" value="Bacterial extracellular solute-binding protein, family 7"/>
    <property type="match status" value="1"/>
</dbReference>
<dbReference type="Pfam" id="PF03480">
    <property type="entry name" value="DctP"/>
    <property type="match status" value="1"/>
</dbReference>
<dbReference type="CDD" id="cd13671">
    <property type="entry name" value="PBP2_TRAP_SBP_like_3"/>
    <property type="match status" value="1"/>
</dbReference>
<dbReference type="PIRSF" id="PIRSF006470">
    <property type="entry name" value="DctB"/>
    <property type="match status" value="1"/>
</dbReference>
<dbReference type="GO" id="GO:0055085">
    <property type="term" value="P:transmembrane transport"/>
    <property type="evidence" value="ECO:0007669"/>
    <property type="project" value="InterPro"/>
</dbReference>
<dbReference type="SUPFAM" id="SSF53850">
    <property type="entry name" value="Periplasmic binding protein-like II"/>
    <property type="match status" value="1"/>
</dbReference>
<dbReference type="AlphaFoldDB" id="A0A448T605"/>
<dbReference type="NCBIfam" id="TIGR00787">
    <property type="entry name" value="dctP"/>
    <property type="match status" value="1"/>
</dbReference>
<dbReference type="RefSeq" id="WP_006251128.1">
    <property type="nucleotide sequence ID" value="NZ_CP097333.1"/>
</dbReference>
<gene>
    <name evidence="3" type="primary">yiaO</name>
    <name evidence="3" type="ORF">NCTC10643_00486</name>
</gene>
<organism evidence="3 4">
    <name type="scientific">Mannheimia haemolytica</name>
    <name type="common">Pasteurella haemolytica</name>
    <dbReference type="NCBI Taxonomy" id="75985"/>
    <lineage>
        <taxon>Bacteria</taxon>
        <taxon>Pseudomonadati</taxon>
        <taxon>Pseudomonadota</taxon>
        <taxon>Gammaproteobacteria</taxon>
        <taxon>Pasteurellales</taxon>
        <taxon>Pasteurellaceae</taxon>
        <taxon>Mannheimia</taxon>
    </lineage>
</organism>
<dbReference type="EMBL" id="LR134495">
    <property type="protein sequence ID" value="VEI75423.1"/>
    <property type="molecule type" value="Genomic_DNA"/>
</dbReference>
<dbReference type="PANTHER" id="PTHR33376:SF2">
    <property type="entry name" value="DICARBOXYLATE-BINDING PERIPLASMIC PROTEIN"/>
    <property type="match status" value="1"/>
</dbReference>
<dbReference type="PANTHER" id="PTHR33376">
    <property type="match status" value="1"/>
</dbReference>
<keyword evidence="1 2" id="KW-0732">Signal</keyword>
<keyword evidence="3" id="KW-0675">Receptor</keyword>
<dbReference type="InterPro" id="IPR004682">
    <property type="entry name" value="TRAP_DctP"/>
</dbReference>
<protein>
    <submittedName>
        <fullName evidence="3">Extracytoplasmic solute receptor protein yiaO</fullName>
    </submittedName>
</protein>
<accession>A0A448T605</accession>
<evidence type="ECO:0000256" key="2">
    <source>
        <dbReference type="SAM" id="SignalP"/>
    </source>
</evidence>
<dbReference type="GO" id="GO:0030246">
    <property type="term" value="F:carbohydrate binding"/>
    <property type="evidence" value="ECO:0007669"/>
    <property type="project" value="TreeGrafter"/>
</dbReference>
<dbReference type="GO" id="GO:0030288">
    <property type="term" value="C:outer membrane-bounded periplasmic space"/>
    <property type="evidence" value="ECO:0007669"/>
    <property type="project" value="InterPro"/>
</dbReference>